<organism evidence="4 5">
    <name type="scientific">Cannabis sativa</name>
    <name type="common">Hemp</name>
    <name type="synonym">Marijuana</name>
    <dbReference type="NCBI Taxonomy" id="3483"/>
    <lineage>
        <taxon>Eukaryota</taxon>
        <taxon>Viridiplantae</taxon>
        <taxon>Streptophyta</taxon>
        <taxon>Embryophyta</taxon>
        <taxon>Tracheophyta</taxon>
        <taxon>Spermatophyta</taxon>
        <taxon>Magnoliopsida</taxon>
        <taxon>eudicotyledons</taxon>
        <taxon>Gunneridae</taxon>
        <taxon>Pentapetalae</taxon>
        <taxon>rosids</taxon>
        <taxon>fabids</taxon>
        <taxon>Rosales</taxon>
        <taxon>Cannabaceae</taxon>
        <taxon>Cannabis</taxon>
    </lineage>
</organism>
<evidence type="ECO:0008006" key="6">
    <source>
        <dbReference type="Google" id="ProtNLM"/>
    </source>
</evidence>
<dbReference type="EMBL" id="JAATIP010000213">
    <property type="protein sequence ID" value="KAF4359791.1"/>
    <property type="molecule type" value="Genomic_DNA"/>
</dbReference>
<dbReference type="Pfam" id="PF12854">
    <property type="entry name" value="PPR_1"/>
    <property type="match status" value="1"/>
</dbReference>
<feature type="repeat" description="PPR" evidence="3">
    <location>
        <begin position="75"/>
        <end position="105"/>
    </location>
</feature>
<comment type="caution">
    <text evidence="4">The sequence shown here is derived from an EMBL/GenBank/DDBJ whole genome shotgun (WGS) entry which is preliminary data.</text>
</comment>
<dbReference type="Pfam" id="PF13041">
    <property type="entry name" value="PPR_2"/>
    <property type="match status" value="1"/>
</dbReference>
<accession>A0A7J6EN60</accession>
<dbReference type="InterPro" id="IPR051240">
    <property type="entry name" value="Mito_RNA-Proc/Resp"/>
</dbReference>
<dbReference type="InterPro" id="IPR011990">
    <property type="entry name" value="TPR-like_helical_dom_sf"/>
</dbReference>
<keyword evidence="2" id="KW-0677">Repeat</keyword>
<dbReference type="PROSITE" id="PS51375">
    <property type="entry name" value="PPR"/>
    <property type="match status" value="2"/>
</dbReference>
<protein>
    <recommendedName>
        <fullName evidence="6">Pentatricopeptide repeat-containing protein</fullName>
    </recommendedName>
</protein>
<feature type="repeat" description="PPR" evidence="3">
    <location>
        <begin position="117"/>
        <end position="151"/>
    </location>
</feature>
<dbReference type="Gene3D" id="1.25.40.10">
    <property type="entry name" value="Tetratricopeptide repeat domain"/>
    <property type="match status" value="2"/>
</dbReference>
<comment type="similarity">
    <text evidence="1">Belongs to the PPR family. P subfamily.</text>
</comment>
<dbReference type="Proteomes" id="UP000525078">
    <property type="component" value="Unassembled WGS sequence"/>
</dbReference>
<sequence>MHNLSLKWIKRKIRDKQTDLVYRENIKYLCSLFFVLLPLCSAFSNGVQINALLLFCCCFKGTIFKKIFKLGCKPNAVTFGTLINGLCRTGNASIALELHEQMACGKDHGDGFKCTPNLVWYGAIIDGLCKEGLMEKAQQLFLEMKEKGVLPDVVVYSSLMHGLCYADKWEEAKALSKLLTTFVSKLARRGNQTKSCIVPRIL</sequence>
<evidence type="ECO:0000313" key="4">
    <source>
        <dbReference type="EMBL" id="KAF4359791.1"/>
    </source>
</evidence>
<dbReference type="NCBIfam" id="TIGR00756">
    <property type="entry name" value="PPR"/>
    <property type="match status" value="2"/>
</dbReference>
<evidence type="ECO:0000313" key="5">
    <source>
        <dbReference type="Proteomes" id="UP000525078"/>
    </source>
</evidence>
<evidence type="ECO:0000256" key="3">
    <source>
        <dbReference type="PROSITE-ProRule" id="PRU00708"/>
    </source>
</evidence>
<reference evidence="4 5" key="1">
    <citation type="journal article" date="2020" name="bioRxiv">
        <title>Sequence and annotation of 42 cannabis genomes reveals extensive copy number variation in cannabinoid synthesis and pathogen resistance genes.</title>
        <authorList>
            <person name="Mckernan K.J."/>
            <person name="Helbert Y."/>
            <person name="Kane L.T."/>
            <person name="Ebling H."/>
            <person name="Zhang L."/>
            <person name="Liu B."/>
            <person name="Eaton Z."/>
            <person name="Mclaughlin S."/>
            <person name="Kingan S."/>
            <person name="Baybayan P."/>
            <person name="Concepcion G."/>
            <person name="Jordan M."/>
            <person name="Riva A."/>
            <person name="Barbazuk W."/>
            <person name="Harkins T."/>
        </authorList>
    </citation>
    <scope>NUCLEOTIDE SEQUENCE [LARGE SCALE GENOMIC DNA]</scope>
    <source>
        <strain evidence="5">cv. Jamaican Lion 4</strain>
        <tissue evidence="4">Leaf</tissue>
    </source>
</reference>
<evidence type="ECO:0000256" key="2">
    <source>
        <dbReference type="ARBA" id="ARBA00022737"/>
    </source>
</evidence>
<dbReference type="GO" id="GO:0003729">
    <property type="term" value="F:mRNA binding"/>
    <property type="evidence" value="ECO:0007669"/>
    <property type="project" value="TreeGrafter"/>
</dbReference>
<proteinExistence type="inferred from homology"/>
<gene>
    <name evidence="4" type="ORF">F8388_008353</name>
</gene>
<dbReference type="AlphaFoldDB" id="A0A7J6EN60"/>
<dbReference type="PANTHER" id="PTHR47933">
    <property type="entry name" value="PENTATRICOPEPTIDE REPEAT-CONTAINING PROTEIN 1, MITOCHONDRIAL"/>
    <property type="match status" value="1"/>
</dbReference>
<evidence type="ECO:0000256" key="1">
    <source>
        <dbReference type="ARBA" id="ARBA00007626"/>
    </source>
</evidence>
<dbReference type="PANTHER" id="PTHR47933:SF2">
    <property type="entry name" value="PPR CONTAINING PLANT-LIKE PROTEIN"/>
    <property type="match status" value="1"/>
</dbReference>
<name>A0A7J6EN60_CANSA</name>
<dbReference type="InterPro" id="IPR002885">
    <property type="entry name" value="PPR_rpt"/>
</dbReference>